<dbReference type="FunCoup" id="A0A7M7GCH4">
    <property type="interactions" value="100"/>
</dbReference>
<dbReference type="GO" id="GO:0007283">
    <property type="term" value="P:spermatogenesis"/>
    <property type="evidence" value="ECO:0007669"/>
    <property type="project" value="TreeGrafter"/>
</dbReference>
<dbReference type="Pfam" id="PF07719">
    <property type="entry name" value="TPR_2"/>
    <property type="match status" value="1"/>
</dbReference>
<comment type="catalytic activity">
    <reaction evidence="4">
        <text>[protein]-peptidylproline (omega=180) = [protein]-peptidylproline (omega=0)</text>
        <dbReference type="Rhea" id="RHEA:16237"/>
        <dbReference type="Rhea" id="RHEA-COMP:10747"/>
        <dbReference type="Rhea" id="RHEA-COMP:10748"/>
        <dbReference type="ChEBI" id="CHEBI:83833"/>
        <dbReference type="ChEBI" id="CHEBI:83834"/>
        <dbReference type="EC" id="5.2.1.8"/>
    </reaction>
</comment>
<dbReference type="CTD" id="45360"/>
<evidence type="ECO:0000256" key="5">
    <source>
        <dbReference type="PROSITE-ProRule" id="PRU00339"/>
    </source>
</evidence>
<dbReference type="GO" id="GO:0005737">
    <property type="term" value="C:cytoplasm"/>
    <property type="evidence" value="ECO:0007669"/>
    <property type="project" value="TreeGrafter"/>
</dbReference>
<dbReference type="InterPro" id="IPR001179">
    <property type="entry name" value="PPIase_FKBP_dom"/>
</dbReference>
<evidence type="ECO:0000256" key="1">
    <source>
        <dbReference type="ARBA" id="ARBA00009648"/>
    </source>
</evidence>
<dbReference type="SUPFAM" id="SSF48452">
    <property type="entry name" value="TPR-like"/>
    <property type="match status" value="1"/>
</dbReference>
<accession>A0A7M7GCH4</accession>
<keyword evidence="4" id="KW-0697">Rotamase</keyword>
<dbReference type="GO" id="GO:0003755">
    <property type="term" value="F:peptidyl-prolyl cis-trans isomerase activity"/>
    <property type="evidence" value="ECO:0007669"/>
    <property type="project" value="UniProtKB-KW"/>
</dbReference>
<feature type="coiled-coil region" evidence="6">
    <location>
        <begin position="240"/>
        <end position="277"/>
    </location>
</feature>
<protein>
    <recommendedName>
        <fullName evidence="4">peptidylprolyl isomerase</fullName>
        <ecNumber evidence="4">5.2.1.8</ecNumber>
    </recommendedName>
</protein>
<dbReference type="Gene3D" id="1.25.40.10">
    <property type="entry name" value="Tetratricopeptide repeat domain"/>
    <property type="match status" value="1"/>
</dbReference>
<dbReference type="InterPro" id="IPR019734">
    <property type="entry name" value="TPR_rpt"/>
</dbReference>
<proteinExistence type="inferred from homology"/>
<dbReference type="EnsemblMetazoa" id="XM_003424507">
    <property type="protein sequence ID" value="XP_003424555"/>
    <property type="gene ID" value="LOC100680316"/>
</dbReference>
<keyword evidence="6" id="KW-0175">Coiled coil</keyword>
<dbReference type="InterPro" id="IPR042282">
    <property type="entry name" value="FKBP6/shu"/>
</dbReference>
<evidence type="ECO:0000256" key="2">
    <source>
        <dbReference type="ARBA" id="ARBA00022737"/>
    </source>
</evidence>
<feature type="domain" description="PPIase FKBP-type" evidence="7">
    <location>
        <begin position="111"/>
        <end position="201"/>
    </location>
</feature>
<keyword evidence="3 5" id="KW-0802">TPR repeat</keyword>
<name>A0A7M7GCH4_NASVI</name>
<dbReference type="GeneID" id="100680316"/>
<feature type="repeat" description="TPR" evidence="5">
    <location>
        <begin position="308"/>
        <end position="341"/>
    </location>
</feature>
<dbReference type="InterPro" id="IPR011990">
    <property type="entry name" value="TPR-like_helical_dom_sf"/>
</dbReference>
<keyword evidence="4" id="KW-0413">Isomerase</keyword>
<dbReference type="SMART" id="SM00028">
    <property type="entry name" value="TPR"/>
    <property type="match status" value="2"/>
</dbReference>
<reference evidence="8" key="1">
    <citation type="submission" date="2021-01" db="UniProtKB">
        <authorList>
            <consortium name="EnsemblMetazoa"/>
        </authorList>
    </citation>
    <scope>IDENTIFICATION</scope>
</reference>
<keyword evidence="9" id="KW-1185">Reference proteome</keyword>
<dbReference type="RefSeq" id="XP_003424555.1">
    <property type="nucleotide sequence ID" value="XM_003424507.4"/>
</dbReference>
<keyword evidence="2" id="KW-0677">Repeat</keyword>
<dbReference type="Pfam" id="PF00254">
    <property type="entry name" value="FKBP_C"/>
    <property type="match status" value="1"/>
</dbReference>
<dbReference type="SMR" id="A0A7M7GCH4"/>
<dbReference type="AlphaFoldDB" id="A0A7M7GCH4"/>
<dbReference type="OrthoDB" id="8116123at2759"/>
<dbReference type="InParanoid" id="A0A7M7GCH4"/>
<dbReference type="GO" id="GO:0051879">
    <property type="term" value="F:Hsp90 protein binding"/>
    <property type="evidence" value="ECO:0007669"/>
    <property type="project" value="TreeGrafter"/>
</dbReference>
<dbReference type="SUPFAM" id="SSF54534">
    <property type="entry name" value="FKBP-like"/>
    <property type="match status" value="1"/>
</dbReference>
<comment type="similarity">
    <text evidence="1">Belongs to the FKBP6 family.</text>
</comment>
<evidence type="ECO:0000313" key="9">
    <source>
        <dbReference type="Proteomes" id="UP000002358"/>
    </source>
</evidence>
<dbReference type="Proteomes" id="UP000002358">
    <property type="component" value="Chromosome 5"/>
</dbReference>
<evidence type="ECO:0000256" key="3">
    <source>
        <dbReference type="ARBA" id="ARBA00022803"/>
    </source>
</evidence>
<organism evidence="8 9">
    <name type="scientific">Nasonia vitripennis</name>
    <name type="common">Parasitic wasp</name>
    <dbReference type="NCBI Taxonomy" id="7425"/>
    <lineage>
        <taxon>Eukaryota</taxon>
        <taxon>Metazoa</taxon>
        <taxon>Ecdysozoa</taxon>
        <taxon>Arthropoda</taxon>
        <taxon>Hexapoda</taxon>
        <taxon>Insecta</taxon>
        <taxon>Pterygota</taxon>
        <taxon>Neoptera</taxon>
        <taxon>Endopterygota</taxon>
        <taxon>Hymenoptera</taxon>
        <taxon>Apocrita</taxon>
        <taxon>Proctotrupomorpha</taxon>
        <taxon>Chalcidoidea</taxon>
        <taxon>Pteromalidae</taxon>
        <taxon>Pteromalinae</taxon>
        <taxon>Nasonia</taxon>
    </lineage>
</organism>
<dbReference type="PROSITE" id="PS50005">
    <property type="entry name" value="TPR"/>
    <property type="match status" value="1"/>
</dbReference>
<dbReference type="PANTHER" id="PTHR46674:SF1">
    <property type="entry name" value="INACTIVE PEPTIDYL-PROLYL CIS-TRANS ISOMERASE FKBP6"/>
    <property type="match status" value="1"/>
</dbReference>
<evidence type="ECO:0000256" key="6">
    <source>
        <dbReference type="SAM" id="Coils"/>
    </source>
</evidence>
<dbReference type="InterPro" id="IPR013105">
    <property type="entry name" value="TPR_2"/>
</dbReference>
<dbReference type="Gene3D" id="3.10.50.40">
    <property type="match status" value="1"/>
</dbReference>
<dbReference type="KEGG" id="nvi:100680316"/>
<dbReference type="GO" id="GO:0034587">
    <property type="term" value="P:piRNA processing"/>
    <property type="evidence" value="ECO:0007669"/>
    <property type="project" value="TreeGrafter"/>
</dbReference>
<evidence type="ECO:0000313" key="8">
    <source>
        <dbReference type="EnsemblMetazoa" id="XP_003424555"/>
    </source>
</evidence>
<evidence type="ECO:0000259" key="7">
    <source>
        <dbReference type="PROSITE" id="PS50059"/>
    </source>
</evidence>
<dbReference type="InterPro" id="IPR046357">
    <property type="entry name" value="PPIase_dom_sf"/>
</dbReference>
<sequence length="452" mass="51829">MTTVIKAGEGFTVDQVLNSNGFTLDTTDFIDLLEDDDDLDYSKSVKLNNQEMLRLLNLEDENDDTNKEPENISFIGIAFDTLKPKMQSVYGDGEILKLIKKEGIGEVIPKDAQATVEYVGYFEFQDEPFDSTLFHREKRATLNLGKGGMIEGLEIAISTMRKYEKAIFIIQPHLAYGKLGCLPRIPPDSEVLFKIELIDFLDNGSAELYDELSNEDKRKFSKTEKIIRDLMNTGQDRFKRQKIKQAIRDYNKAIDCLESARLENDEEEKKMNTLLSRALTNLTVCYNKVNKPKLACSAFQRLPNEPTGKAHFQYGKALAQLGDYDKAMESLLKAQALVPECEEIRIQIQEVEVHRRKYLEFSKRFAQNSLRMVEDKSKNMDEFEKVIADMCDYFIKDNSALKSKLPSGLSSQELECVRRLAASRDLSITKQNRLGVESLFLTKKTYYYKDSM</sequence>
<evidence type="ECO:0000256" key="4">
    <source>
        <dbReference type="PROSITE-ProRule" id="PRU00277"/>
    </source>
</evidence>
<dbReference type="PANTHER" id="PTHR46674">
    <property type="entry name" value="INACTIVE PEPTIDYL-PROLYL CIS-TRANS ISOMERASE FKBP6"/>
    <property type="match status" value="1"/>
</dbReference>
<dbReference type="PROSITE" id="PS50059">
    <property type="entry name" value="FKBP_PPIASE"/>
    <property type="match status" value="1"/>
</dbReference>
<dbReference type="EC" id="5.2.1.8" evidence="4"/>